<dbReference type="EMBL" id="CABPRJ010000480">
    <property type="protein sequence ID" value="VVC28393.1"/>
    <property type="molecule type" value="Genomic_DNA"/>
</dbReference>
<sequence length="614" mass="72177">MSDDHITSNTAAKSNQNANYYDEHQMDQTVTEMVSADIPENKMIVLDQITADRKINDKQDVTLDEKLMNLRVQTLRNYDEIINSVDKLKEDIIVKDIKISDLNENLRSIQEEKNRIIHLVQEQFSTELVNTTNFSDDHEEFGDSRKNEELYNGKLLISVLINQLDEGSSNFEIKDYLLTDLINMFARSVINKEEQLEVFNKSLTQNIKDENRQLIKEIDDQKEWQKHLENENEKLNSKIEKFQRVQTVLMSKENENNNIKENYLKIQCMYDDLREENAHLKMLVNSYKHQLTKKEMKCVDGDALIKTLQLNLTEQTNNYKQAITMHNNEKEKCQEIQYHMQQMIDEFTTRIHEKKIIITSIQDECSTLKGQIGSAEAEIENLKHNIITLEYVLNEKNTTIQHLLKKTSEEQNTKKSLVHFKDMQILRKLVEQMNIIRNDLFVCKEKLLNNNGLMNSMQILIEQQCTARTAENENNKLTENINRENIILLKNLQREIDCLKIKHNLKIKNLTDTEVRLKNEILSLEKNLKLKSSQIVLVEKIAHLQLSEAFTMIENLREESKELKLNNIILKAHNVAQPSTVIIIDKKIQQQMKGLIYLVKKLRYENKRLRKLAN</sequence>
<dbReference type="AlphaFoldDB" id="A0A5E4MC17"/>
<feature type="coiled-coil region" evidence="1">
    <location>
        <begin position="218"/>
        <end position="290"/>
    </location>
</feature>
<keyword evidence="1" id="KW-0175">Coiled coil</keyword>
<evidence type="ECO:0000313" key="3">
    <source>
        <dbReference type="EMBL" id="VVC28393.1"/>
    </source>
</evidence>
<dbReference type="Proteomes" id="UP000325440">
    <property type="component" value="Unassembled WGS sequence"/>
</dbReference>
<feature type="region of interest" description="Disordered" evidence="2">
    <location>
        <begin position="1"/>
        <end position="20"/>
    </location>
</feature>
<feature type="coiled-coil region" evidence="1">
    <location>
        <begin position="460"/>
        <end position="573"/>
    </location>
</feature>
<evidence type="ECO:0000256" key="1">
    <source>
        <dbReference type="SAM" id="Coils"/>
    </source>
</evidence>
<evidence type="ECO:0000313" key="4">
    <source>
        <dbReference type="Proteomes" id="UP000325440"/>
    </source>
</evidence>
<accession>A0A5E4MC17</accession>
<name>A0A5E4MC17_9HEMI</name>
<proteinExistence type="predicted"/>
<reference evidence="3 4" key="1">
    <citation type="submission" date="2019-08" db="EMBL/GenBank/DDBJ databases">
        <authorList>
            <person name="Alioto T."/>
            <person name="Alioto T."/>
            <person name="Gomez Garrido J."/>
        </authorList>
    </citation>
    <scope>NUCLEOTIDE SEQUENCE [LARGE SCALE GENOMIC DNA]</scope>
</reference>
<protein>
    <submittedName>
        <fullName evidence="3">Uncharacterized protein</fullName>
    </submittedName>
</protein>
<evidence type="ECO:0000256" key="2">
    <source>
        <dbReference type="SAM" id="MobiDB-lite"/>
    </source>
</evidence>
<feature type="compositionally biased region" description="Polar residues" evidence="2">
    <location>
        <begin position="7"/>
        <end position="19"/>
    </location>
</feature>
<organism evidence="3 4">
    <name type="scientific">Cinara cedri</name>
    <dbReference type="NCBI Taxonomy" id="506608"/>
    <lineage>
        <taxon>Eukaryota</taxon>
        <taxon>Metazoa</taxon>
        <taxon>Ecdysozoa</taxon>
        <taxon>Arthropoda</taxon>
        <taxon>Hexapoda</taxon>
        <taxon>Insecta</taxon>
        <taxon>Pterygota</taxon>
        <taxon>Neoptera</taxon>
        <taxon>Paraneoptera</taxon>
        <taxon>Hemiptera</taxon>
        <taxon>Sternorrhyncha</taxon>
        <taxon>Aphidomorpha</taxon>
        <taxon>Aphidoidea</taxon>
        <taxon>Aphididae</taxon>
        <taxon>Lachninae</taxon>
        <taxon>Cinara</taxon>
    </lineage>
</organism>
<keyword evidence="4" id="KW-1185">Reference proteome</keyword>
<gene>
    <name evidence="3" type="ORF">CINCED_3A002957</name>
</gene>
<dbReference type="OrthoDB" id="6631103at2759"/>